<evidence type="ECO:0000313" key="2">
    <source>
        <dbReference type="EMBL" id="PSR71237.1"/>
    </source>
</evidence>
<protein>
    <recommendedName>
        <fullName evidence="4">C2H2-type domain-containing protein</fullName>
    </recommendedName>
</protein>
<feature type="region of interest" description="Disordered" evidence="1">
    <location>
        <begin position="193"/>
        <end position="267"/>
    </location>
</feature>
<organism evidence="2 3">
    <name type="scientific">Hermanssonia centrifuga</name>
    <dbReference type="NCBI Taxonomy" id="98765"/>
    <lineage>
        <taxon>Eukaryota</taxon>
        <taxon>Fungi</taxon>
        <taxon>Dikarya</taxon>
        <taxon>Basidiomycota</taxon>
        <taxon>Agaricomycotina</taxon>
        <taxon>Agaricomycetes</taxon>
        <taxon>Polyporales</taxon>
        <taxon>Meruliaceae</taxon>
        <taxon>Hermanssonia</taxon>
    </lineage>
</organism>
<evidence type="ECO:0008006" key="4">
    <source>
        <dbReference type="Google" id="ProtNLM"/>
    </source>
</evidence>
<evidence type="ECO:0000313" key="3">
    <source>
        <dbReference type="Proteomes" id="UP000186601"/>
    </source>
</evidence>
<comment type="caution">
    <text evidence="2">The sequence shown here is derived from an EMBL/GenBank/DDBJ whole genome shotgun (WGS) entry which is preliminary data.</text>
</comment>
<feature type="region of interest" description="Disordered" evidence="1">
    <location>
        <begin position="133"/>
        <end position="181"/>
    </location>
</feature>
<dbReference type="Proteomes" id="UP000186601">
    <property type="component" value="Unassembled WGS sequence"/>
</dbReference>
<accession>A0A2R6NFR6</accession>
<feature type="region of interest" description="Disordered" evidence="1">
    <location>
        <begin position="92"/>
        <end position="111"/>
    </location>
</feature>
<gene>
    <name evidence="2" type="ORF">PHLCEN_2v12891</name>
</gene>
<reference evidence="2 3" key="1">
    <citation type="submission" date="2018-02" db="EMBL/GenBank/DDBJ databases">
        <title>Genome sequence of the basidiomycete white-rot fungus Phlebia centrifuga.</title>
        <authorList>
            <person name="Granchi Z."/>
            <person name="Peng M."/>
            <person name="de Vries R.P."/>
            <person name="Hilden K."/>
            <person name="Makela M.R."/>
            <person name="Grigoriev I."/>
            <person name="Riley R."/>
        </authorList>
    </citation>
    <scope>NUCLEOTIDE SEQUENCE [LARGE SCALE GENOMIC DNA]</scope>
    <source>
        <strain evidence="2 3">FBCC195</strain>
    </source>
</reference>
<dbReference type="STRING" id="98765.A0A2R6NFR6"/>
<sequence length="396" mass="42573">MHELLDHFEEYHVVVLGGDGRPVYPPPVHAPSYPSGSLANPAGWASLAVDYPQPYPPADASFQTYAPPDASGPLPATPSVGSSFQSYPPTAFTLPPHMRVPSPAPRFQTPYQVQNPASDVLDPHRMDVDVDNQADFHSRGSSPSSAISCPSMTWSDSPSSPSQASSIRSSPNPGQSMCLPPTLLTIHPFQASNEAEESALHPDPRLPMSPAGTPSVSDDEEGREKDKKTITGRIKAKLFNSDSDSAERKSVQGLRKRDSRREKAYKCPHPGCIKSYLNPNGLKYHLEKGTCIIDPSYRIPSPGGTDDHIPNSQPGPSVANASPSPDASRSQPGPEIVSRPTESALPTPIPLMMYPQARDPRMESVVSGPSSAIPTYPHGPQSPGTLYAYSYPLQQM</sequence>
<evidence type="ECO:0000256" key="1">
    <source>
        <dbReference type="SAM" id="MobiDB-lite"/>
    </source>
</evidence>
<dbReference type="AlphaFoldDB" id="A0A2R6NFR6"/>
<dbReference type="Gene3D" id="3.30.160.60">
    <property type="entry name" value="Classic Zinc Finger"/>
    <property type="match status" value="1"/>
</dbReference>
<proteinExistence type="predicted"/>
<feature type="compositionally biased region" description="Basic and acidic residues" evidence="1">
    <location>
        <begin position="245"/>
        <end position="265"/>
    </location>
</feature>
<feature type="compositionally biased region" description="Polar residues" evidence="1">
    <location>
        <begin position="310"/>
        <end position="331"/>
    </location>
</feature>
<feature type="compositionally biased region" description="Low complexity" evidence="1">
    <location>
        <begin position="139"/>
        <end position="173"/>
    </location>
</feature>
<keyword evidence="3" id="KW-1185">Reference proteome</keyword>
<name>A0A2R6NFR6_9APHY</name>
<dbReference type="EMBL" id="MLYV02001290">
    <property type="protein sequence ID" value="PSR71237.1"/>
    <property type="molecule type" value="Genomic_DNA"/>
</dbReference>
<dbReference type="OrthoDB" id="3269380at2759"/>
<feature type="region of interest" description="Disordered" evidence="1">
    <location>
        <begin position="297"/>
        <end position="381"/>
    </location>
</feature>